<protein>
    <submittedName>
        <fullName evidence="1">Protein of unassigned function</fullName>
    </submittedName>
</protein>
<name>A0A089NVI1_9HYPH</name>
<accession>A0A089NVI1</accession>
<dbReference type="HOGENOM" id="CLU_1000435_0_0_5"/>
<proteinExistence type="predicted"/>
<dbReference type="KEGG" id="mor:MOC_3612"/>
<gene>
    <name evidence="1" type="ORF">MOC_3612</name>
</gene>
<dbReference type="RefSeq" id="WP_148311250.1">
    <property type="nucleotide sequence ID" value="NZ_CP003811.1"/>
</dbReference>
<organism evidence="1 2">
    <name type="scientific">Methylobacterium oryzae CBMB20</name>
    <dbReference type="NCBI Taxonomy" id="693986"/>
    <lineage>
        <taxon>Bacteria</taxon>
        <taxon>Pseudomonadati</taxon>
        <taxon>Pseudomonadota</taxon>
        <taxon>Alphaproteobacteria</taxon>
        <taxon>Hyphomicrobiales</taxon>
        <taxon>Methylobacteriaceae</taxon>
        <taxon>Methylobacterium</taxon>
    </lineage>
</organism>
<reference evidence="1 2" key="1">
    <citation type="journal article" date="2014" name="PLoS ONE">
        <title>Genome Information of Methylobacterium oryzae, a Plant-Probiotic Methylotroph in the Phyllosphere.</title>
        <authorList>
            <person name="Kwak M.J."/>
            <person name="Jeong H."/>
            <person name="Madhaiyan M."/>
            <person name="Lee Y."/>
            <person name="Sa T.M."/>
            <person name="Oh T.K."/>
            <person name="Kim J.F."/>
        </authorList>
    </citation>
    <scope>NUCLEOTIDE SEQUENCE [LARGE SCALE GENOMIC DNA]</scope>
    <source>
        <strain evidence="1 2">CBMB20</strain>
    </source>
</reference>
<evidence type="ECO:0000313" key="1">
    <source>
        <dbReference type="EMBL" id="AIQ91367.1"/>
    </source>
</evidence>
<dbReference type="EMBL" id="CP003811">
    <property type="protein sequence ID" value="AIQ91367.1"/>
    <property type="molecule type" value="Genomic_DNA"/>
</dbReference>
<dbReference type="Proteomes" id="UP000029492">
    <property type="component" value="Chromosome"/>
</dbReference>
<sequence length="278" mass="30574">MLSRKVREVVLPASTVFEDGGALVGDPADYRTWRFGLDGGRANRSVVLVDAVKLGAASQCAEAGARVLTASTAGPNIATATERRLYAINDVLYYPVPPTRPTIEIAKLIDDSSVKAAVIEDIEGTQRRPSSTESKPQLLAKCRAEAQLLSLYMKARLGRQTDDVVFIEKFAPEEVTYNCRRNPTVGPHVYVSWRDKARPSREILDLIAVAGEHLLGVPRDEMLREVEACVATSIKSRFELADRDFRGAKISCQARPPEGVWGSVDLYRRFGRAGSLEN</sequence>
<dbReference type="eggNOG" id="ENOG50342Y3">
    <property type="taxonomic scope" value="Bacteria"/>
</dbReference>
<evidence type="ECO:0000313" key="2">
    <source>
        <dbReference type="Proteomes" id="UP000029492"/>
    </source>
</evidence>
<keyword evidence="2" id="KW-1185">Reference proteome</keyword>
<dbReference type="AlphaFoldDB" id="A0A089NVI1"/>